<evidence type="ECO:0000256" key="4">
    <source>
        <dbReference type="HAMAP-Rule" id="MF_00724"/>
    </source>
</evidence>
<dbReference type="PANTHER" id="PTHR34653">
    <property type="match status" value="1"/>
</dbReference>
<dbReference type="HAMAP" id="MF_00724">
    <property type="entry name" value="FliE"/>
    <property type="match status" value="1"/>
</dbReference>
<keyword evidence="5" id="KW-0969">Cilium</keyword>
<sequence>MIEKLQNMTGISSLARSALINNDSFLDKNTIQQDSNLGFLSLLQDMFKDMSSNLREAEAFSYDAMQGKASAREVVDSIIKAERSLQTSIAVRDKLVSAYLEITKMQI</sequence>
<comment type="subcellular location">
    <subcellularLocation>
        <location evidence="1 4">Bacterial flagellum basal body</location>
    </subcellularLocation>
</comment>
<dbReference type="PANTHER" id="PTHR34653:SF1">
    <property type="entry name" value="FLAGELLAR HOOK-BASAL BODY COMPLEX PROTEIN FLIE"/>
    <property type="match status" value="1"/>
</dbReference>
<dbReference type="AlphaFoldDB" id="L0EU58"/>
<accession>L0EU58</accession>
<evidence type="ECO:0000313" key="6">
    <source>
        <dbReference type="Proteomes" id="UP000010799"/>
    </source>
</evidence>
<dbReference type="Pfam" id="PF02049">
    <property type="entry name" value="FliE"/>
    <property type="match status" value="1"/>
</dbReference>
<keyword evidence="6" id="KW-1185">Reference proteome</keyword>
<dbReference type="GO" id="GO:0003774">
    <property type="term" value="F:cytoskeletal motor activity"/>
    <property type="evidence" value="ECO:0007669"/>
    <property type="project" value="InterPro"/>
</dbReference>
<reference evidence="5 6" key="1">
    <citation type="journal article" date="2012" name="Stand. Genomic Sci.">
        <title>Complete genome sequence of Liberibacter crescens BT-1.</title>
        <authorList>
            <person name="Leonard M.T."/>
            <person name="Fagen J.R."/>
            <person name="Davis-Richardson A.G."/>
            <person name="Davis M.J."/>
            <person name="Triplett E.W."/>
        </authorList>
    </citation>
    <scope>NUCLEOTIDE SEQUENCE [LARGE SCALE GENOMIC DNA]</scope>
    <source>
        <strain evidence="5 6">BT-1</strain>
    </source>
</reference>
<dbReference type="GO" id="GO:0005198">
    <property type="term" value="F:structural molecule activity"/>
    <property type="evidence" value="ECO:0007669"/>
    <property type="project" value="InterPro"/>
</dbReference>
<gene>
    <name evidence="4" type="primary">fliE</name>
    <name evidence="5" type="ordered locus">B488_02000</name>
</gene>
<keyword evidence="3 4" id="KW-0975">Bacterial flagellum</keyword>
<evidence type="ECO:0000256" key="1">
    <source>
        <dbReference type="ARBA" id="ARBA00004117"/>
    </source>
</evidence>
<keyword evidence="5" id="KW-0966">Cell projection</keyword>
<dbReference type="Proteomes" id="UP000010799">
    <property type="component" value="Chromosome"/>
</dbReference>
<dbReference type="RefSeq" id="WP_015272620.1">
    <property type="nucleotide sequence ID" value="NC_019907.1"/>
</dbReference>
<evidence type="ECO:0000256" key="2">
    <source>
        <dbReference type="ARBA" id="ARBA00009272"/>
    </source>
</evidence>
<organism evidence="5 6">
    <name type="scientific">Liberibacter crescens (strain BT-1)</name>
    <dbReference type="NCBI Taxonomy" id="1215343"/>
    <lineage>
        <taxon>Bacteria</taxon>
        <taxon>Pseudomonadati</taxon>
        <taxon>Pseudomonadota</taxon>
        <taxon>Alphaproteobacteria</taxon>
        <taxon>Hyphomicrobiales</taxon>
        <taxon>Rhizobiaceae</taxon>
        <taxon>Liberibacter</taxon>
    </lineage>
</organism>
<dbReference type="EMBL" id="CP003789">
    <property type="protein sequence ID" value="AGA64193.1"/>
    <property type="molecule type" value="Genomic_DNA"/>
</dbReference>
<dbReference type="GO" id="GO:0009425">
    <property type="term" value="C:bacterial-type flagellum basal body"/>
    <property type="evidence" value="ECO:0007669"/>
    <property type="project" value="UniProtKB-SubCell"/>
</dbReference>
<protein>
    <recommendedName>
        <fullName evidence="4">Flagellar hook-basal body complex protein FliE</fullName>
    </recommendedName>
</protein>
<dbReference type="KEGG" id="lcc:B488_02000"/>
<evidence type="ECO:0000313" key="5">
    <source>
        <dbReference type="EMBL" id="AGA64193.1"/>
    </source>
</evidence>
<dbReference type="STRING" id="1215343.B488_02000"/>
<dbReference type="PATRIC" id="fig|1215343.11.peg.209"/>
<comment type="similarity">
    <text evidence="2 4">Belongs to the FliE family.</text>
</comment>
<keyword evidence="5" id="KW-0282">Flagellum</keyword>
<proteinExistence type="inferred from homology"/>
<dbReference type="eggNOG" id="COG1677">
    <property type="taxonomic scope" value="Bacteria"/>
</dbReference>
<dbReference type="HOGENOM" id="CLU_147249_2_0_5"/>
<dbReference type="InterPro" id="IPR001624">
    <property type="entry name" value="FliE"/>
</dbReference>
<dbReference type="GO" id="GO:0071973">
    <property type="term" value="P:bacterial-type flagellum-dependent cell motility"/>
    <property type="evidence" value="ECO:0007669"/>
    <property type="project" value="InterPro"/>
</dbReference>
<evidence type="ECO:0000256" key="3">
    <source>
        <dbReference type="ARBA" id="ARBA00023143"/>
    </source>
</evidence>
<name>L0EU58_LIBCB</name>